<evidence type="ECO:0000313" key="1">
    <source>
        <dbReference type="EMBL" id="MBT9314705.1"/>
    </source>
</evidence>
<protein>
    <submittedName>
        <fullName evidence="1">DUF1702 family protein</fullName>
    </submittedName>
</protein>
<keyword evidence="2" id="KW-1185">Reference proteome</keyword>
<accession>A0A947DCQ7</accession>
<evidence type="ECO:0000313" key="2">
    <source>
        <dbReference type="Proteomes" id="UP000717364"/>
    </source>
</evidence>
<gene>
    <name evidence="1" type="ORF">IXB50_04635</name>
</gene>
<dbReference type="AlphaFoldDB" id="A0A947DCQ7"/>
<dbReference type="Proteomes" id="UP000717364">
    <property type="component" value="Unassembled WGS sequence"/>
</dbReference>
<reference evidence="1" key="2">
    <citation type="journal article" date="2021" name="Mar. Drugs">
        <title>Genome Reduction and Secondary Metabolism of the Marine Sponge-Associated Cyanobacterium Leptothoe.</title>
        <authorList>
            <person name="Konstantinou D."/>
            <person name="Popin R.V."/>
            <person name="Fewer D.P."/>
            <person name="Sivonen K."/>
            <person name="Gkelis S."/>
        </authorList>
    </citation>
    <scope>NUCLEOTIDE SEQUENCE</scope>
    <source>
        <strain evidence="1">TAU-MAC 1115</strain>
    </source>
</reference>
<organism evidence="1 2">
    <name type="scientific">Leptothoe spongobia TAU-MAC 1115</name>
    <dbReference type="NCBI Taxonomy" id="1967444"/>
    <lineage>
        <taxon>Bacteria</taxon>
        <taxon>Bacillati</taxon>
        <taxon>Cyanobacteriota</taxon>
        <taxon>Cyanophyceae</taxon>
        <taxon>Nodosilineales</taxon>
        <taxon>Cymatolegaceae</taxon>
        <taxon>Leptothoe</taxon>
        <taxon>Leptothoe spongobia</taxon>
    </lineage>
</organism>
<dbReference type="InterPro" id="IPR012964">
    <property type="entry name" value="DUF1702"/>
</dbReference>
<proteinExistence type="predicted"/>
<dbReference type="EMBL" id="JADOES010000006">
    <property type="protein sequence ID" value="MBT9314705.1"/>
    <property type="molecule type" value="Genomic_DNA"/>
</dbReference>
<reference evidence="1" key="1">
    <citation type="submission" date="2020-11" db="EMBL/GenBank/DDBJ databases">
        <authorList>
            <person name="Konstantinou D."/>
            <person name="Gkelis S."/>
            <person name="Popin R."/>
            <person name="Fewer D."/>
            <person name="Sivonen K."/>
        </authorList>
    </citation>
    <scope>NUCLEOTIDE SEQUENCE</scope>
    <source>
        <strain evidence="1">TAU-MAC 1115</strain>
    </source>
</reference>
<sequence>MPTTSSWGQLKEYLFGLSPQETTFDKRGFRVGNPQAQQRLEKSGRIFLQGYHAALADDQPETLAQRLNTVENEWRGFAFEGAAMGLALLDALTPWQCNRLENFIAGPGTDHIYMVHVGAGWVLAKLPWRLDGYLAQLHRETNTYREGHNPTKFKIQNSKAIDPLLGWLAIDGYGFHEGYFHWSRVVEQQIVPKKLSGYARRVFDQGLGRSLWFLCGADFTHIPDKINAFEPMRHPDLWSGLGLACAYAGGVDQVAIATLQTTAGAYRPQLAQGAAFAAKARQRAGNPAPHTTMACQVLCGMDVDAAAALTDSTLQDLPFDEETPAYEIWRQRIQSHFAVKETKV</sequence>
<dbReference type="RefSeq" id="WP_215607779.1">
    <property type="nucleotide sequence ID" value="NZ_JADOES010000006.1"/>
</dbReference>
<dbReference type="Pfam" id="PF08012">
    <property type="entry name" value="DUF1702"/>
    <property type="match status" value="1"/>
</dbReference>
<name>A0A947DCQ7_9CYAN</name>
<comment type="caution">
    <text evidence="1">The sequence shown here is derived from an EMBL/GenBank/DDBJ whole genome shotgun (WGS) entry which is preliminary data.</text>
</comment>